<proteinExistence type="predicted"/>
<protein>
    <recommendedName>
        <fullName evidence="4">NTF2 domain-containing protein</fullName>
    </recommendedName>
</protein>
<gene>
    <name evidence="2" type="ORF">CC85DRAFT_51610</name>
</gene>
<dbReference type="AlphaFoldDB" id="A0A0J1B6M5"/>
<keyword evidence="3" id="KW-1185">Reference proteome</keyword>
<dbReference type="RefSeq" id="XP_018279870.1">
    <property type="nucleotide sequence ID" value="XM_018427220.1"/>
</dbReference>
<feature type="region of interest" description="Disordered" evidence="1">
    <location>
        <begin position="84"/>
        <end position="113"/>
    </location>
</feature>
<dbReference type="Proteomes" id="UP000053611">
    <property type="component" value="Unassembled WGS sequence"/>
</dbReference>
<reference evidence="2 3" key="1">
    <citation type="submission" date="2015-03" db="EMBL/GenBank/DDBJ databases">
        <title>Genomics and transcriptomics of the oil-accumulating basidiomycete yeast T. oleaginosus allow insights into substrate utilization and the diverse evolutionary trajectories of mating systems in fungi.</title>
        <authorList>
            <consortium name="DOE Joint Genome Institute"/>
            <person name="Kourist R."/>
            <person name="Kracht O."/>
            <person name="Bracharz F."/>
            <person name="Lipzen A."/>
            <person name="Nolan M."/>
            <person name="Ohm R."/>
            <person name="Grigoriev I."/>
            <person name="Sun S."/>
            <person name="Heitman J."/>
            <person name="Bruck T."/>
            <person name="Nowrousian M."/>
        </authorList>
    </citation>
    <scope>NUCLEOTIDE SEQUENCE [LARGE SCALE GENOMIC DNA]</scope>
    <source>
        <strain evidence="2 3">IBC0246</strain>
    </source>
</reference>
<sequence length="175" mass="19614">MADVSSAAALTAHFRAYVRQLNQRLPSTLRLYLAPRVTYNGRRMSAESFAALASPPGATVASEMVVADVSKRLLAARMEVELNHPTPSTPVVNSADASPLESPQSDEVRRGSSTSVEHIREHVFYHFDEQWRIDEVWSVAEPRPPSPKGRADKGRERQERRRLSIPSSGLEEYRF</sequence>
<dbReference type="OrthoDB" id="2830113at2759"/>
<evidence type="ECO:0008006" key="4">
    <source>
        <dbReference type="Google" id="ProtNLM"/>
    </source>
</evidence>
<accession>A0A0J1B6M5</accession>
<name>A0A0J1B6M5_9TREE</name>
<evidence type="ECO:0000313" key="2">
    <source>
        <dbReference type="EMBL" id="KLT43379.1"/>
    </source>
</evidence>
<evidence type="ECO:0000313" key="3">
    <source>
        <dbReference type="Proteomes" id="UP000053611"/>
    </source>
</evidence>
<dbReference type="EMBL" id="KQ087195">
    <property type="protein sequence ID" value="KLT43379.1"/>
    <property type="molecule type" value="Genomic_DNA"/>
</dbReference>
<evidence type="ECO:0000256" key="1">
    <source>
        <dbReference type="SAM" id="MobiDB-lite"/>
    </source>
</evidence>
<dbReference type="GeneID" id="28987823"/>
<organism evidence="2 3">
    <name type="scientific">Cutaneotrichosporon oleaginosum</name>
    <dbReference type="NCBI Taxonomy" id="879819"/>
    <lineage>
        <taxon>Eukaryota</taxon>
        <taxon>Fungi</taxon>
        <taxon>Dikarya</taxon>
        <taxon>Basidiomycota</taxon>
        <taxon>Agaricomycotina</taxon>
        <taxon>Tremellomycetes</taxon>
        <taxon>Trichosporonales</taxon>
        <taxon>Trichosporonaceae</taxon>
        <taxon>Cutaneotrichosporon</taxon>
    </lineage>
</organism>
<dbReference type="Gene3D" id="3.10.450.50">
    <property type="match status" value="1"/>
</dbReference>
<feature type="compositionally biased region" description="Polar residues" evidence="1">
    <location>
        <begin position="85"/>
        <end position="113"/>
    </location>
</feature>
<feature type="compositionally biased region" description="Basic and acidic residues" evidence="1">
    <location>
        <begin position="149"/>
        <end position="162"/>
    </location>
</feature>
<feature type="region of interest" description="Disordered" evidence="1">
    <location>
        <begin position="139"/>
        <end position="175"/>
    </location>
</feature>